<dbReference type="GO" id="GO:0022857">
    <property type="term" value="F:transmembrane transporter activity"/>
    <property type="evidence" value="ECO:0007669"/>
    <property type="project" value="InterPro"/>
</dbReference>
<organism evidence="7 8">
    <name type="scientific">Collibacillus ludicampi</name>
    <dbReference type="NCBI Taxonomy" id="2771369"/>
    <lineage>
        <taxon>Bacteria</taxon>
        <taxon>Bacillati</taxon>
        <taxon>Bacillota</taxon>
        <taxon>Bacilli</taxon>
        <taxon>Bacillales</taxon>
        <taxon>Alicyclobacillaceae</taxon>
        <taxon>Collibacillus</taxon>
    </lineage>
</organism>
<evidence type="ECO:0000256" key="6">
    <source>
        <dbReference type="SAM" id="Phobius"/>
    </source>
</evidence>
<feature type="transmembrane region" description="Helical" evidence="6">
    <location>
        <begin position="163"/>
        <end position="186"/>
    </location>
</feature>
<evidence type="ECO:0000256" key="5">
    <source>
        <dbReference type="ARBA" id="ARBA00023136"/>
    </source>
</evidence>
<dbReference type="Proteomes" id="UP001057291">
    <property type="component" value="Unassembled WGS sequence"/>
</dbReference>
<protein>
    <submittedName>
        <fullName evidence="7">Monosaccharide-transporting ATPase</fullName>
    </submittedName>
</protein>
<feature type="transmembrane region" description="Helical" evidence="6">
    <location>
        <begin position="234"/>
        <end position="255"/>
    </location>
</feature>
<feature type="transmembrane region" description="Helical" evidence="6">
    <location>
        <begin position="38"/>
        <end position="59"/>
    </location>
</feature>
<dbReference type="GO" id="GO:0005886">
    <property type="term" value="C:plasma membrane"/>
    <property type="evidence" value="ECO:0007669"/>
    <property type="project" value="UniProtKB-SubCell"/>
</dbReference>
<feature type="transmembrane region" description="Helical" evidence="6">
    <location>
        <begin position="262"/>
        <end position="284"/>
    </location>
</feature>
<keyword evidence="4 6" id="KW-1133">Transmembrane helix</keyword>
<feature type="transmembrane region" description="Helical" evidence="6">
    <location>
        <begin position="207"/>
        <end position="228"/>
    </location>
</feature>
<reference evidence="7" key="1">
    <citation type="journal article" date="2023" name="Int. J. Syst. Evol. Microbiol.">
        <title>Collibacillus ludicampi gen. nov., sp. nov., a new soil bacterium of the family Alicyclobacillaceae.</title>
        <authorList>
            <person name="Jojima T."/>
            <person name="Ioku Y."/>
            <person name="Fukuta Y."/>
            <person name="Shirasaka N."/>
            <person name="Matsumura Y."/>
            <person name="Mori M."/>
        </authorList>
    </citation>
    <scope>NUCLEOTIDE SEQUENCE</scope>
    <source>
        <strain evidence="7">TP075</strain>
    </source>
</reference>
<evidence type="ECO:0000256" key="1">
    <source>
        <dbReference type="ARBA" id="ARBA00004651"/>
    </source>
</evidence>
<keyword evidence="5 6" id="KW-0472">Membrane</keyword>
<feature type="transmembrane region" description="Helical" evidence="6">
    <location>
        <begin position="90"/>
        <end position="112"/>
    </location>
</feature>
<accession>A0AAV4LCT4</accession>
<feature type="transmembrane region" description="Helical" evidence="6">
    <location>
        <begin position="290"/>
        <end position="308"/>
    </location>
</feature>
<evidence type="ECO:0000256" key="2">
    <source>
        <dbReference type="ARBA" id="ARBA00022475"/>
    </source>
</evidence>
<name>A0AAV4LCT4_9BACL</name>
<comment type="caution">
    <text evidence="7">The sequence shown here is derived from an EMBL/GenBank/DDBJ whole genome shotgun (WGS) entry which is preliminary data.</text>
</comment>
<keyword evidence="2" id="KW-1003">Cell membrane</keyword>
<dbReference type="Pfam" id="PF02653">
    <property type="entry name" value="BPD_transp_2"/>
    <property type="match status" value="1"/>
</dbReference>
<sequence length="315" mass="32872">MITMRILKWNLLPVFGLMIVFLILNIIITPGFLSLSSLAGFISSYAPLICVSIGSAVVMLGGGIDISLGAIVSLVNVMLITLFGKGWGMGAALGSALVVAILVGILNGFVIGFLRVNPLLATFSTSSVAAGLALWVMPTPGGQAPMDFVQLYNGLLFSIPTPVYFILIALVLWIFIKMTPAGIWLFALGRDERKAYVSAIPVQWMQFFTYVFAAFVSGIGAIALTGSVGSGDPLVGLPLSLNAIAACVIGGISLLGGSGEVMGAIFGAIFLGLVTTTVLAAQISPFYQDLLSGVIILMGVLGATWLRGKRTGLTY</sequence>
<dbReference type="CDD" id="cd06579">
    <property type="entry name" value="TM_PBP1_transp_AraH_like"/>
    <property type="match status" value="1"/>
</dbReference>
<comment type="subcellular location">
    <subcellularLocation>
        <location evidence="1">Cell membrane</location>
        <topology evidence="1">Multi-pass membrane protein</topology>
    </subcellularLocation>
</comment>
<evidence type="ECO:0000256" key="4">
    <source>
        <dbReference type="ARBA" id="ARBA00022989"/>
    </source>
</evidence>
<dbReference type="InterPro" id="IPR001851">
    <property type="entry name" value="ABC_transp_permease"/>
</dbReference>
<proteinExistence type="predicted"/>
<feature type="transmembrane region" description="Helical" evidence="6">
    <location>
        <begin position="66"/>
        <end position="84"/>
    </location>
</feature>
<keyword evidence="8" id="KW-1185">Reference proteome</keyword>
<dbReference type="PANTHER" id="PTHR32196">
    <property type="entry name" value="ABC TRANSPORTER PERMEASE PROTEIN YPHD-RELATED-RELATED"/>
    <property type="match status" value="1"/>
</dbReference>
<dbReference type="EMBL" id="BOQE01000001">
    <property type="protein sequence ID" value="GIM45519.1"/>
    <property type="molecule type" value="Genomic_DNA"/>
</dbReference>
<evidence type="ECO:0000256" key="3">
    <source>
        <dbReference type="ARBA" id="ARBA00022692"/>
    </source>
</evidence>
<keyword evidence="3 6" id="KW-0812">Transmembrane</keyword>
<dbReference type="AlphaFoldDB" id="A0AAV4LCT4"/>
<evidence type="ECO:0000313" key="7">
    <source>
        <dbReference type="EMBL" id="GIM45519.1"/>
    </source>
</evidence>
<gene>
    <name evidence="7" type="ORF">DNHGIG_10680</name>
</gene>
<feature type="transmembrane region" description="Helical" evidence="6">
    <location>
        <begin position="119"/>
        <end position="137"/>
    </location>
</feature>
<evidence type="ECO:0000313" key="8">
    <source>
        <dbReference type="Proteomes" id="UP001057291"/>
    </source>
</evidence>
<feature type="transmembrane region" description="Helical" evidence="6">
    <location>
        <begin position="12"/>
        <end position="32"/>
    </location>
</feature>